<evidence type="ECO:0000313" key="4">
    <source>
        <dbReference type="Proteomes" id="UP000061489"/>
    </source>
</evidence>
<feature type="domain" description="PilZ" evidence="2">
    <location>
        <begin position="49"/>
        <end position="122"/>
    </location>
</feature>
<evidence type="ECO:0000259" key="2">
    <source>
        <dbReference type="Pfam" id="PF07238"/>
    </source>
</evidence>
<evidence type="ECO:0000256" key="1">
    <source>
        <dbReference type="SAM" id="MobiDB-lite"/>
    </source>
</evidence>
<keyword evidence="4" id="KW-1185">Reference proteome</keyword>
<evidence type="ECO:0000313" key="3">
    <source>
        <dbReference type="EMBL" id="AHI27812.1"/>
    </source>
</evidence>
<dbReference type="HOGENOM" id="CLU_154518_0_0_6"/>
<protein>
    <submittedName>
        <fullName evidence="3">Pilus biosynthesis protein PilZ</fullName>
    </submittedName>
</protein>
<dbReference type="Proteomes" id="UP000061489">
    <property type="component" value="Chromosome"/>
</dbReference>
<reference evidence="3 4" key="1">
    <citation type="journal article" date="2014" name="Genome Announc.">
        <title>Draft Genome Sequences of Marinobacter similis A3d10T and Marinobacter salarius R9SW1T.</title>
        <authorList>
            <person name="Ivanova E.P."/>
            <person name="Ng H.J."/>
            <person name="Webb H.K."/>
            <person name="Feng G."/>
            <person name="Oshima K."/>
            <person name="Hattori M."/>
            <person name="Ohkuma M."/>
            <person name="Sergeev A.F."/>
            <person name="Mikhailov V.V."/>
            <person name="Crawford R.J."/>
            <person name="Sawabe T."/>
        </authorList>
    </citation>
    <scope>NUCLEOTIDE SEQUENCE [LARGE SCALE GENOMIC DNA]</scope>
    <source>
        <strain evidence="3 4">A3d10</strain>
    </source>
</reference>
<dbReference type="OrthoDB" id="6182366at2"/>
<dbReference type="SUPFAM" id="SSF141371">
    <property type="entry name" value="PilZ domain-like"/>
    <property type="match status" value="1"/>
</dbReference>
<dbReference type="EMBL" id="CP007151">
    <property type="protein sequence ID" value="AHI27812.1"/>
    <property type="molecule type" value="Genomic_DNA"/>
</dbReference>
<dbReference type="KEGG" id="msx:AU14_01535"/>
<dbReference type="RefSeq" id="WP_041338339.1">
    <property type="nucleotide sequence ID" value="NZ_CP007151.1"/>
</dbReference>
<feature type="region of interest" description="Disordered" evidence="1">
    <location>
        <begin position="1"/>
        <end position="22"/>
    </location>
</feature>
<dbReference type="Gene3D" id="2.40.10.220">
    <property type="entry name" value="predicted glycosyltransferase like domains"/>
    <property type="match status" value="1"/>
</dbReference>
<dbReference type="GO" id="GO:0035438">
    <property type="term" value="F:cyclic-di-GMP binding"/>
    <property type="evidence" value="ECO:0007669"/>
    <property type="project" value="InterPro"/>
</dbReference>
<sequence>MTDADYEFGNAQQGRQVPDNRADYRLTATARATLELESTMPGPTKGEDDGGRQLACRIRDISARGMSLFSREPVSLGALLPAWVTLGEPDQEFPLMLEVVWCRPCDSEFLVGAQILQSDETAYVEWVEAVAIAMAAE</sequence>
<organism evidence="3 4">
    <name type="scientific">Marinobacter similis</name>
    <dbReference type="NCBI Taxonomy" id="1420916"/>
    <lineage>
        <taxon>Bacteria</taxon>
        <taxon>Pseudomonadati</taxon>
        <taxon>Pseudomonadota</taxon>
        <taxon>Gammaproteobacteria</taxon>
        <taxon>Pseudomonadales</taxon>
        <taxon>Marinobacteraceae</taxon>
        <taxon>Marinobacter</taxon>
    </lineage>
</organism>
<accession>W5YF43</accession>
<dbReference type="InterPro" id="IPR009875">
    <property type="entry name" value="PilZ_domain"/>
</dbReference>
<proteinExistence type="predicted"/>
<gene>
    <name evidence="3" type="ORF">AU14_01535</name>
</gene>
<dbReference type="Pfam" id="PF07238">
    <property type="entry name" value="PilZ"/>
    <property type="match status" value="1"/>
</dbReference>
<dbReference type="AlphaFoldDB" id="W5YF43"/>
<name>W5YF43_9GAMM</name>